<evidence type="ECO:0000313" key="2">
    <source>
        <dbReference type="EMBL" id="KAA8541965.1"/>
    </source>
</evidence>
<dbReference type="EMBL" id="CM018035">
    <property type="protein sequence ID" value="KAA8541965.1"/>
    <property type="molecule type" value="Genomic_DNA"/>
</dbReference>
<proteinExistence type="predicted"/>
<accession>A0A5J5BFR4</accession>
<evidence type="ECO:0000259" key="1">
    <source>
        <dbReference type="SMART" id="SM00256"/>
    </source>
</evidence>
<dbReference type="Proteomes" id="UP000325577">
    <property type="component" value="Linkage Group LG12"/>
</dbReference>
<name>A0A5J5BFR4_9ASTE</name>
<gene>
    <name evidence="2" type="ORF">F0562_023117</name>
</gene>
<dbReference type="InterPro" id="IPR036047">
    <property type="entry name" value="F-box-like_dom_sf"/>
</dbReference>
<dbReference type="PANTHER" id="PTHR13318">
    <property type="entry name" value="PARTNER OF PAIRED, ISOFORM B-RELATED"/>
    <property type="match status" value="1"/>
</dbReference>
<feature type="domain" description="F-box" evidence="1">
    <location>
        <begin position="8"/>
        <end position="49"/>
    </location>
</feature>
<keyword evidence="3" id="KW-1185">Reference proteome</keyword>
<sequence length="577" mass="65187">MEERSKDLPDECWELIFNRLDHHSDLEALSLVCKRFLSISNRLRTSFAIVNPTILTHGTISKLFQRFQHLKFIDLSEFHGDIDLIIHEIAQSNLDLETLNVSNQNCLPLEVLKLLGSNMKNLKVLNCADLMVFRDIELVVLANSMPWLEELDISHPRNYFDLSSALHPMTSSEMSVTDSGIQVLSCKLTNLRKINISGNHFITDRSLVALSSNCVFLREIVVKDCSFITQKGMHFVMSHSPNLSSISVNGIQIPPRSSPFEDPLSYPRTLCTLDFYDLVISDEFLHSIAKACIPLKRLTLFQCSNFTVSGVSLLLYAYQSLEYLAFVKAEFLTDQAMTDLSQYLRNLITIKLKFCSKLTNSTFFTLAKNCPLLKDIEMEKANLGKEDCTLDFVKNPRIKSLNLAWNSHLSDECLKKFAFICPKLETLDVCSCSGITEGGIAEILKNCCEIKHLRIDDCGGIKSIGMGSKLFKLEIFQAACSGINDKGLAMIGERCCGLLNLDLEGCLEVTTGMVKEVVKNCKRLREINLKWCQNVNVSLVDWMVFSRPSLRKIIPPCNCFPTENQKKLYLRHGCLVC</sequence>
<dbReference type="GO" id="GO:0031146">
    <property type="term" value="P:SCF-dependent proteasomal ubiquitin-dependent protein catabolic process"/>
    <property type="evidence" value="ECO:0007669"/>
    <property type="project" value="TreeGrafter"/>
</dbReference>
<dbReference type="InterPro" id="IPR032675">
    <property type="entry name" value="LRR_dom_sf"/>
</dbReference>
<dbReference type="SMART" id="SM00256">
    <property type="entry name" value="FBOX"/>
    <property type="match status" value="1"/>
</dbReference>
<organism evidence="2 3">
    <name type="scientific">Nyssa sinensis</name>
    <dbReference type="NCBI Taxonomy" id="561372"/>
    <lineage>
        <taxon>Eukaryota</taxon>
        <taxon>Viridiplantae</taxon>
        <taxon>Streptophyta</taxon>
        <taxon>Embryophyta</taxon>
        <taxon>Tracheophyta</taxon>
        <taxon>Spermatophyta</taxon>
        <taxon>Magnoliopsida</taxon>
        <taxon>eudicotyledons</taxon>
        <taxon>Gunneridae</taxon>
        <taxon>Pentapetalae</taxon>
        <taxon>asterids</taxon>
        <taxon>Cornales</taxon>
        <taxon>Nyssaceae</taxon>
        <taxon>Nyssa</taxon>
    </lineage>
</organism>
<dbReference type="InterPro" id="IPR001810">
    <property type="entry name" value="F-box_dom"/>
</dbReference>
<dbReference type="Pfam" id="PF00646">
    <property type="entry name" value="F-box"/>
    <property type="match status" value="1"/>
</dbReference>
<dbReference type="SUPFAM" id="SSF52047">
    <property type="entry name" value="RNI-like"/>
    <property type="match status" value="2"/>
</dbReference>
<dbReference type="SMART" id="SM00367">
    <property type="entry name" value="LRR_CC"/>
    <property type="match status" value="8"/>
</dbReference>
<dbReference type="AlphaFoldDB" id="A0A5J5BFR4"/>
<dbReference type="CDD" id="cd22159">
    <property type="entry name" value="F-box_AtTIR1-like"/>
    <property type="match status" value="1"/>
</dbReference>
<protein>
    <recommendedName>
        <fullName evidence="1">F-box domain-containing protein</fullName>
    </recommendedName>
</protein>
<evidence type="ECO:0000313" key="3">
    <source>
        <dbReference type="Proteomes" id="UP000325577"/>
    </source>
</evidence>
<dbReference type="OrthoDB" id="6066220at2759"/>
<dbReference type="Gene3D" id="3.80.10.10">
    <property type="entry name" value="Ribonuclease Inhibitor"/>
    <property type="match status" value="4"/>
</dbReference>
<dbReference type="GO" id="GO:0019005">
    <property type="term" value="C:SCF ubiquitin ligase complex"/>
    <property type="evidence" value="ECO:0007669"/>
    <property type="project" value="TreeGrafter"/>
</dbReference>
<reference evidence="2 3" key="1">
    <citation type="submission" date="2019-09" db="EMBL/GenBank/DDBJ databases">
        <title>A chromosome-level genome assembly of the Chinese tupelo Nyssa sinensis.</title>
        <authorList>
            <person name="Yang X."/>
            <person name="Kang M."/>
            <person name="Yang Y."/>
            <person name="Xiong H."/>
            <person name="Wang M."/>
            <person name="Zhang Z."/>
            <person name="Wang Z."/>
            <person name="Wu H."/>
            <person name="Ma T."/>
            <person name="Liu J."/>
            <person name="Xi Z."/>
        </authorList>
    </citation>
    <scope>NUCLEOTIDE SEQUENCE [LARGE SCALE GENOMIC DNA]</scope>
    <source>
        <strain evidence="2">J267</strain>
        <tissue evidence="2">Leaf</tissue>
    </source>
</reference>
<dbReference type="InterPro" id="IPR006553">
    <property type="entry name" value="Leu-rich_rpt_Cys-con_subtyp"/>
</dbReference>
<dbReference type="SUPFAM" id="SSF81383">
    <property type="entry name" value="F-box domain"/>
    <property type="match status" value="1"/>
</dbReference>